<organism evidence="1 2">
    <name type="scientific">Reticulomyxa filosa</name>
    <dbReference type="NCBI Taxonomy" id="46433"/>
    <lineage>
        <taxon>Eukaryota</taxon>
        <taxon>Sar</taxon>
        <taxon>Rhizaria</taxon>
        <taxon>Retaria</taxon>
        <taxon>Foraminifera</taxon>
        <taxon>Monothalamids</taxon>
        <taxon>Reticulomyxidae</taxon>
        <taxon>Reticulomyxa</taxon>
    </lineage>
</organism>
<evidence type="ECO:0000313" key="2">
    <source>
        <dbReference type="Proteomes" id="UP000023152"/>
    </source>
</evidence>
<keyword evidence="2" id="KW-1185">Reference proteome</keyword>
<dbReference type="AlphaFoldDB" id="X6LPJ2"/>
<dbReference type="EMBL" id="ASPP01034244">
    <property type="protein sequence ID" value="ETO03062.1"/>
    <property type="molecule type" value="Genomic_DNA"/>
</dbReference>
<reference evidence="1 2" key="1">
    <citation type="journal article" date="2013" name="Curr. Biol.">
        <title>The Genome of the Foraminiferan Reticulomyxa filosa.</title>
        <authorList>
            <person name="Glockner G."/>
            <person name="Hulsmann N."/>
            <person name="Schleicher M."/>
            <person name="Noegel A.A."/>
            <person name="Eichinger L."/>
            <person name="Gallinger C."/>
            <person name="Pawlowski J."/>
            <person name="Sierra R."/>
            <person name="Euteneuer U."/>
            <person name="Pillet L."/>
            <person name="Moustafa A."/>
            <person name="Platzer M."/>
            <person name="Groth M."/>
            <person name="Szafranski K."/>
            <person name="Schliwa M."/>
        </authorList>
    </citation>
    <scope>NUCLEOTIDE SEQUENCE [LARGE SCALE GENOMIC DNA]</scope>
</reference>
<proteinExistence type="predicted"/>
<name>X6LPJ2_RETFI</name>
<protein>
    <submittedName>
        <fullName evidence="1">Uncharacterized protein</fullName>
    </submittedName>
</protein>
<dbReference type="Proteomes" id="UP000023152">
    <property type="component" value="Unassembled WGS sequence"/>
</dbReference>
<accession>X6LPJ2</accession>
<comment type="caution">
    <text evidence="1">The sequence shown here is derived from an EMBL/GenBank/DDBJ whole genome shotgun (WGS) entry which is preliminary data.</text>
</comment>
<gene>
    <name evidence="1" type="ORF">RFI_34347</name>
</gene>
<evidence type="ECO:0000313" key="1">
    <source>
        <dbReference type="EMBL" id="ETO03062.1"/>
    </source>
</evidence>
<sequence>MVPYKHTIGIERNSLPKSGPFQDNIISLKKINLIHYLQVKLTRNNYLQKLLHELIKNGYLNDLISKKILSTGKDVVKQQMNYNEQNSNELILNDLILIILNELKILYHDDIHKQMGYTLQLWDICAILLYCGKSCNVQFSYDQIKFRHHNWHYLDFNLYNAIDILHLHERREKSEMELYCD</sequence>